<keyword evidence="10" id="KW-1185">Reference proteome</keyword>
<dbReference type="InterPro" id="IPR023165">
    <property type="entry name" value="rRNA_Ade_diMease-like_C"/>
</dbReference>
<dbReference type="STRING" id="930991.A0A0D0DTE3"/>
<dbReference type="PANTHER" id="PTHR11727:SF17">
    <property type="entry name" value="DIMETHYLADENOSINE TRANSFERASE 1, MITOCHONDRIAL"/>
    <property type="match status" value="1"/>
</dbReference>
<comment type="function">
    <text evidence="6">Mitochondrial transcription factor that confers selective promoter recognition on the core subunit of the yeast mitochondrial RNA polymerase. Interacts with DNA in a non-specific manner.</text>
</comment>
<dbReference type="Gene3D" id="1.10.8.100">
    <property type="entry name" value="Ribosomal RNA adenine dimethylase-like, domain 2"/>
    <property type="match status" value="1"/>
</dbReference>
<evidence type="ECO:0000256" key="8">
    <source>
        <dbReference type="RuleBase" id="RU362106"/>
    </source>
</evidence>
<dbReference type="Pfam" id="PF00398">
    <property type="entry name" value="RrnaAD"/>
    <property type="match status" value="1"/>
</dbReference>
<accession>A0A0D0DTE3</accession>
<dbReference type="InterPro" id="IPR001737">
    <property type="entry name" value="KsgA/Erm"/>
</dbReference>
<feature type="binding site" evidence="7">
    <location>
        <position position="64"/>
    </location>
    <ligand>
        <name>S-adenosyl-L-methionine</name>
        <dbReference type="ChEBI" id="CHEBI:59789"/>
    </ligand>
</feature>
<dbReference type="InParanoid" id="A0A0D0DTE3"/>
<evidence type="ECO:0000256" key="5">
    <source>
        <dbReference type="ARBA" id="ARBA00022884"/>
    </source>
</evidence>
<evidence type="ECO:0000256" key="4">
    <source>
        <dbReference type="ARBA" id="ARBA00022691"/>
    </source>
</evidence>
<dbReference type="PROSITE" id="PS51689">
    <property type="entry name" value="SAM_RNA_A_N6_MT"/>
    <property type="match status" value="1"/>
</dbReference>
<reference evidence="10" key="2">
    <citation type="submission" date="2015-01" db="EMBL/GenBank/DDBJ databases">
        <title>Evolutionary Origins and Diversification of the Mycorrhizal Mutualists.</title>
        <authorList>
            <consortium name="DOE Joint Genome Institute"/>
            <consortium name="Mycorrhizal Genomics Consortium"/>
            <person name="Kohler A."/>
            <person name="Kuo A."/>
            <person name="Nagy L.G."/>
            <person name="Floudas D."/>
            <person name="Copeland A."/>
            <person name="Barry K.W."/>
            <person name="Cichocki N."/>
            <person name="Veneault-Fourrey C."/>
            <person name="LaButti K."/>
            <person name="Lindquist E.A."/>
            <person name="Lipzen A."/>
            <person name="Lundell T."/>
            <person name="Morin E."/>
            <person name="Murat C."/>
            <person name="Riley R."/>
            <person name="Ohm R."/>
            <person name="Sun H."/>
            <person name="Tunlid A."/>
            <person name="Henrissat B."/>
            <person name="Grigoriev I.V."/>
            <person name="Hibbett D.S."/>
            <person name="Martin F."/>
        </authorList>
    </citation>
    <scope>NUCLEOTIDE SEQUENCE [LARGE SCALE GENOMIC DNA]</scope>
    <source>
        <strain evidence="10">Ve08.2h10</strain>
    </source>
</reference>
<dbReference type="EMBL" id="KN824952">
    <property type="protein sequence ID" value="KIK97103.1"/>
    <property type="molecule type" value="Genomic_DNA"/>
</dbReference>
<dbReference type="SUPFAM" id="SSF53335">
    <property type="entry name" value="S-adenosyl-L-methionine-dependent methyltransferases"/>
    <property type="match status" value="1"/>
</dbReference>
<evidence type="ECO:0000256" key="7">
    <source>
        <dbReference type="PROSITE-ProRule" id="PRU01026"/>
    </source>
</evidence>
<feature type="binding site" evidence="7">
    <location>
        <position position="39"/>
    </location>
    <ligand>
        <name>S-adenosyl-L-methionine</name>
        <dbReference type="ChEBI" id="CHEBI:59789"/>
    </ligand>
</feature>
<evidence type="ECO:0000256" key="2">
    <source>
        <dbReference type="ARBA" id="ARBA00022603"/>
    </source>
</evidence>
<evidence type="ECO:0000256" key="3">
    <source>
        <dbReference type="ARBA" id="ARBA00022679"/>
    </source>
</evidence>
<dbReference type="InterPro" id="IPR029063">
    <property type="entry name" value="SAM-dependent_MTases_sf"/>
</dbReference>
<dbReference type="GO" id="GO:0034246">
    <property type="term" value="F:mitochondrial transcription factor activity"/>
    <property type="evidence" value="ECO:0007669"/>
    <property type="project" value="TreeGrafter"/>
</dbReference>
<evidence type="ECO:0000313" key="10">
    <source>
        <dbReference type="Proteomes" id="UP000054538"/>
    </source>
</evidence>
<evidence type="ECO:0000256" key="6">
    <source>
        <dbReference type="ARBA" id="ARBA00024915"/>
    </source>
</evidence>
<evidence type="ECO:0000313" key="9">
    <source>
        <dbReference type="EMBL" id="KIK97103.1"/>
    </source>
</evidence>
<dbReference type="PANTHER" id="PTHR11727">
    <property type="entry name" value="DIMETHYLADENOSINE TRANSFERASE"/>
    <property type="match status" value="1"/>
</dbReference>
<keyword evidence="4 7" id="KW-0949">S-adenosyl-L-methionine</keyword>
<name>A0A0D0DTE3_9AGAM</name>
<dbReference type="GO" id="GO:0006391">
    <property type="term" value="P:transcription initiation at mitochondrial promoter"/>
    <property type="evidence" value="ECO:0007669"/>
    <property type="project" value="TreeGrafter"/>
</dbReference>
<keyword evidence="3 7" id="KW-0808">Transferase</keyword>
<reference evidence="9 10" key="1">
    <citation type="submission" date="2014-04" db="EMBL/GenBank/DDBJ databases">
        <authorList>
            <consortium name="DOE Joint Genome Institute"/>
            <person name="Kuo A."/>
            <person name="Kohler A."/>
            <person name="Jargeat P."/>
            <person name="Nagy L.G."/>
            <person name="Floudas D."/>
            <person name="Copeland A."/>
            <person name="Barry K.W."/>
            <person name="Cichocki N."/>
            <person name="Veneault-Fourrey C."/>
            <person name="LaButti K."/>
            <person name="Lindquist E.A."/>
            <person name="Lipzen A."/>
            <person name="Lundell T."/>
            <person name="Morin E."/>
            <person name="Murat C."/>
            <person name="Sun H."/>
            <person name="Tunlid A."/>
            <person name="Henrissat B."/>
            <person name="Grigoriev I.V."/>
            <person name="Hibbett D.S."/>
            <person name="Martin F."/>
            <person name="Nordberg H.P."/>
            <person name="Cantor M.N."/>
            <person name="Hua S.X."/>
        </authorList>
    </citation>
    <scope>NUCLEOTIDE SEQUENCE [LARGE SCALE GENOMIC DNA]</scope>
    <source>
        <strain evidence="9 10">Ve08.2h10</strain>
    </source>
</reference>
<dbReference type="GO" id="GO:0000179">
    <property type="term" value="F:rRNA (adenine-N6,N6-)-dimethyltransferase activity"/>
    <property type="evidence" value="ECO:0007669"/>
    <property type="project" value="UniProtKB-UniRule"/>
</dbReference>
<comment type="caution">
    <text evidence="7">Lacks conserved residue(s) required for the propagation of feature annotation.</text>
</comment>
<organism evidence="9 10">
    <name type="scientific">Paxillus rubicundulus Ve08.2h10</name>
    <dbReference type="NCBI Taxonomy" id="930991"/>
    <lineage>
        <taxon>Eukaryota</taxon>
        <taxon>Fungi</taxon>
        <taxon>Dikarya</taxon>
        <taxon>Basidiomycota</taxon>
        <taxon>Agaricomycotina</taxon>
        <taxon>Agaricomycetes</taxon>
        <taxon>Agaricomycetidae</taxon>
        <taxon>Boletales</taxon>
        <taxon>Paxilineae</taxon>
        <taxon>Paxillaceae</taxon>
        <taxon>Paxillus</taxon>
    </lineage>
</organism>
<dbReference type="AlphaFoldDB" id="A0A0D0DTE3"/>
<proteinExistence type="inferred from homology"/>
<dbReference type="OrthoDB" id="16079at2759"/>
<dbReference type="GO" id="GO:0003723">
    <property type="term" value="F:RNA binding"/>
    <property type="evidence" value="ECO:0007669"/>
    <property type="project" value="UniProtKB-UniRule"/>
</dbReference>
<dbReference type="Gene3D" id="3.40.50.150">
    <property type="entry name" value="Vaccinia Virus protein VP39"/>
    <property type="match status" value="1"/>
</dbReference>
<protein>
    <recommendedName>
        <fullName evidence="8">rRNA adenine N(6)-methyltransferase</fullName>
        <ecNumber evidence="8">2.1.1.-</ecNumber>
    </recommendedName>
</protein>
<dbReference type="EC" id="2.1.1.-" evidence="8"/>
<feature type="binding site" evidence="7">
    <location>
        <position position="1"/>
    </location>
    <ligand>
        <name>S-adenosyl-L-methionine</name>
        <dbReference type="ChEBI" id="CHEBI:59789"/>
    </ligand>
</feature>
<keyword evidence="8" id="KW-0698">rRNA processing</keyword>
<gene>
    <name evidence="9" type="ORF">PAXRUDRAFT_254422</name>
</gene>
<evidence type="ECO:0000256" key="1">
    <source>
        <dbReference type="ARBA" id="ARBA00004173"/>
    </source>
</evidence>
<dbReference type="GO" id="GO:0005759">
    <property type="term" value="C:mitochondrial matrix"/>
    <property type="evidence" value="ECO:0007669"/>
    <property type="project" value="TreeGrafter"/>
</dbReference>
<dbReference type="Proteomes" id="UP000054538">
    <property type="component" value="Unassembled WGS sequence"/>
</dbReference>
<dbReference type="FunCoup" id="A0A0D0DTE3">
    <property type="interactions" value="20"/>
</dbReference>
<keyword evidence="2 7" id="KW-0489">Methyltransferase</keyword>
<dbReference type="HOGENOM" id="CLU_034228_1_0_1"/>
<sequence>MNAGTKDKVIVEAFPGPGVLTRALMQLPKERIRKIIVLESSECFLDFLRPLEEVDPRVRVLPWDGYTWGTYHNLEAEGHLNDVQVSSWQDPNPQLQFVAHLPTSIYGEQLIAQLLRLVPDRGWLFRYGRVPLNLVMHDWRISANTNNRKNRCKLSVIAEAVASYLEVVPSTTLEPYEKHFWPPSLASAETNSRSKRRSTKMVAVTMNPLLEQAIEKGMLDKWDFCLRKLFVLKSKQLKHAIPHLAPGASTLLAMLEDASLHEDRQPVNVSKAIREMEVKDWAALVQAFHTWPFAPDDLLVTDSFSRDDRL</sequence>
<keyword evidence="5 7" id="KW-0694">RNA-binding</keyword>
<comment type="subcellular location">
    <subcellularLocation>
        <location evidence="1">Mitochondrion</location>
    </subcellularLocation>
</comment>
<comment type="similarity">
    <text evidence="7 8">Belongs to the class I-like SAM-binding methyltransferase superfamily. rRNA adenine N(6)-methyltransferase family.</text>
</comment>